<dbReference type="RefSeq" id="WP_138002444.1">
    <property type="nucleotide sequence ID" value="NZ_QGQD01000045.1"/>
</dbReference>
<dbReference type="EMBL" id="QGQD01000045">
    <property type="protein sequence ID" value="TLD01016.1"/>
    <property type="molecule type" value="Genomic_DNA"/>
</dbReference>
<evidence type="ECO:0000259" key="1">
    <source>
        <dbReference type="Pfam" id="PF01863"/>
    </source>
</evidence>
<dbReference type="PANTHER" id="PTHR30399">
    <property type="entry name" value="UNCHARACTERIZED PROTEIN YGJP"/>
    <property type="match status" value="1"/>
</dbReference>
<dbReference type="Proteomes" id="UP000306509">
    <property type="component" value="Unassembled WGS sequence"/>
</dbReference>
<dbReference type="STRING" id="180332.GCA_000797495_03880"/>
<reference evidence="2 3" key="1">
    <citation type="journal article" date="2019" name="Anaerobe">
        <title>Detection of Robinsoniella peoriensis in multiple bone samples of a trauma patient.</title>
        <authorList>
            <person name="Schrottner P."/>
            <person name="Hartwich K."/>
            <person name="Bunk B."/>
            <person name="Schober I."/>
            <person name="Helbig S."/>
            <person name="Rudolph W.W."/>
            <person name="Gunzer F."/>
        </authorList>
    </citation>
    <scope>NUCLEOTIDE SEQUENCE [LARGE SCALE GENOMIC DNA]</scope>
    <source>
        <strain evidence="2 3">DSM 106044</strain>
    </source>
</reference>
<evidence type="ECO:0000313" key="3">
    <source>
        <dbReference type="Proteomes" id="UP000306509"/>
    </source>
</evidence>
<dbReference type="PANTHER" id="PTHR30399:SF1">
    <property type="entry name" value="UTP PYROPHOSPHATASE"/>
    <property type="match status" value="1"/>
</dbReference>
<dbReference type="InterPro" id="IPR002725">
    <property type="entry name" value="YgjP-like_metallopeptidase"/>
</dbReference>
<name>A0A4U8QHP7_9FIRM</name>
<comment type="caution">
    <text evidence="2">The sequence shown here is derived from an EMBL/GenBank/DDBJ whole genome shotgun (WGS) entry which is preliminary data.</text>
</comment>
<feature type="domain" description="YgjP-like metallopeptidase" evidence="1">
    <location>
        <begin position="11"/>
        <end position="70"/>
    </location>
</feature>
<protein>
    <submittedName>
        <fullName evidence="2">WLM domain protein</fullName>
    </submittedName>
</protein>
<dbReference type="AlphaFoldDB" id="A0A4U8QHP7"/>
<keyword evidence="3" id="KW-1185">Reference proteome</keyword>
<dbReference type="Pfam" id="PF01863">
    <property type="entry name" value="YgjP-like"/>
    <property type="match status" value="2"/>
</dbReference>
<dbReference type="InterPro" id="IPR053136">
    <property type="entry name" value="UTP_pyrophosphatase-like"/>
</dbReference>
<feature type="domain" description="YgjP-like metallopeptidase" evidence="1">
    <location>
        <begin position="77"/>
        <end position="171"/>
    </location>
</feature>
<evidence type="ECO:0000313" key="2">
    <source>
        <dbReference type="EMBL" id="TLD01016.1"/>
    </source>
</evidence>
<proteinExistence type="predicted"/>
<accession>A0A4U8QHP7</accession>
<gene>
    <name evidence="2" type="ORF">DSM106044_02218</name>
</gene>
<dbReference type="Gene3D" id="3.30.2010.10">
    <property type="entry name" value="Metalloproteases ('zincins'), catalytic domain"/>
    <property type="match status" value="1"/>
</dbReference>
<organism evidence="2 3">
    <name type="scientific">Robinsoniella peoriensis</name>
    <dbReference type="NCBI Taxonomy" id="180332"/>
    <lineage>
        <taxon>Bacteria</taxon>
        <taxon>Bacillati</taxon>
        <taxon>Bacillota</taxon>
        <taxon>Clostridia</taxon>
        <taxon>Lachnospirales</taxon>
        <taxon>Lachnospiraceae</taxon>
        <taxon>Robinsoniella</taxon>
    </lineage>
</organism>
<sequence>MEYELIYSTRKTLAIQLMEDGNVVVRAPKRAGKHAIEKFLKEKEDWILTKQQEIREASENRKSRQLTDAQRLKMINLAKEVFGAKAAYFARIMGVSYGRITIREQKTRWGSCSSAGNLNFNWKLLLAPEEVVDYVVIHELAHRREMNHSARFYAVVAEIMPDYKVWQRWLKVNGKRL</sequence>
<dbReference type="CDD" id="cd07344">
    <property type="entry name" value="M48_yhfN_like"/>
    <property type="match status" value="1"/>
</dbReference>